<keyword evidence="4" id="KW-0804">Transcription</keyword>
<evidence type="ECO:0000259" key="5">
    <source>
        <dbReference type="PROSITE" id="PS50949"/>
    </source>
</evidence>
<dbReference type="CDD" id="cd07377">
    <property type="entry name" value="WHTH_GntR"/>
    <property type="match status" value="1"/>
</dbReference>
<reference evidence="6 7" key="1">
    <citation type="submission" date="2019-10" db="EMBL/GenBank/DDBJ databases">
        <title>Gracilibacillus sp. nov. isolated from rice seeds.</title>
        <authorList>
            <person name="He S."/>
        </authorList>
    </citation>
    <scope>NUCLEOTIDE SEQUENCE [LARGE SCALE GENOMIC DNA]</scope>
    <source>
        <strain evidence="6 7">TD8</strain>
    </source>
</reference>
<dbReference type="FunFam" id="1.10.10.10:FF:000079">
    <property type="entry name" value="GntR family transcriptional regulator"/>
    <property type="match status" value="1"/>
</dbReference>
<organism evidence="6 7">
    <name type="scientific">Gracilibacillus oryzae</name>
    <dbReference type="NCBI Taxonomy" id="1672701"/>
    <lineage>
        <taxon>Bacteria</taxon>
        <taxon>Bacillati</taxon>
        <taxon>Bacillota</taxon>
        <taxon>Bacilli</taxon>
        <taxon>Bacillales</taxon>
        <taxon>Bacillaceae</taxon>
        <taxon>Gracilibacillus</taxon>
    </lineage>
</organism>
<protein>
    <submittedName>
        <fullName evidence="6">GntR family transcriptional regulator</fullName>
    </submittedName>
</protein>
<dbReference type="InterPro" id="IPR036388">
    <property type="entry name" value="WH-like_DNA-bd_sf"/>
</dbReference>
<dbReference type="InterPro" id="IPR046335">
    <property type="entry name" value="LacI/GalR-like_sensor"/>
</dbReference>
<evidence type="ECO:0000256" key="2">
    <source>
        <dbReference type="ARBA" id="ARBA00023015"/>
    </source>
</evidence>
<keyword evidence="2" id="KW-0805">Transcription regulation</keyword>
<dbReference type="EMBL" id="WEID01000097">
    <property type="protein sequence ID" value="KAB8127032.1"/>
    <property type="molecule type" value="Genomic_DNA"/>
</dbReference>
<dbReference type="SMART" id="SM00345">
    <property type="entry name" value="HTH_GNTR"/>
    <property type="match status" value="1"/>
</dbReference>
<dbReference type="Gene3D" id="3.40.50.2300">
    <property type="match status" value="2"/>
</dbReference>
<dbReference type="PANTHER" id="PTHR30146">
    <property type="entry name" value="LACI-RELATED TRANSCRIPTIONAL REPRESSOR"/>
    <property type="match status" value="1"/>
</dbReference>
<name>A0A7C8L1I1_9BACI</name>
<evidence type="ECO:0000313" key="6">
    <source>
        <dbReference type="EMBL" id="KAB8127032.1"/>
    </source>
</evidence>
<dbReference type="Gene3D" id="1.10.10.10">
    <property type="entry name" value="Winged helix-like DNA-binding domain superfamily/Winged helix DNA-binding domain"/>
    <property type="match status" value="1"/>
</dbReference>
<keyword evidence="7" id="KW-1185">Reference proteome</keyword>
<evidence type="ECO:0000313" key="7">
    <source>
        <dbReference type="Proteomes" id="UP000480246"/>
    </source>
</evidence>
<dbReference type="InterPro" id="IPR036390">
    <property type="entry name" value="WH_DNA-bd_sf"/>
</dbReference>
<dbReference type="PROSITE" id="PS50949">
    <property type="entry name" value="HTH_GNTR"/>
    <property type="match status" value="1"/>
</dbReference>
<feature type="domain" description="HTH gntR-type" evidence="5">
    <location>
        <begin position="2"/>
        <end position="70"/>
    </location>
</feature>
<sequence>MKSLYEQVYESLKEEIISAKYKIGDKIPSENELAEAFQVSRITSKKALEMLVNEGFVYRQRGKGTFVAKQRSDNKGINHSLKMEKPLFGLIITSFTDSFGSGLIHYIEEESDGKCFIVLKRSQGDPEREERIVKELLDYGVDGLIIYPAHSEHYSSEILKMVVNKFPLVLIDRIFKGLGATSVATDNQEAALKGVNYLFEIGHEQIGVLMPVDYEMTSIEDRLTGIVNAYADKQVKVNRDLWCYHIKSTLPIPKATGEEDVEVIKEHIRTNPKMTALFALEYNIAILAKTAVEQLGMKVPEDMSIICFDSPPQYDLEWRFTHLKQNEEELGRVAINRLLHMYQENNEIEKDRVSAMLKIGNSTKPLKIK</sequence>
<proteinExistence type="predicted"/>
<comment type="caution">
    <text evidence="6">The sequence shown here is derived from an EMBL/GenBank/DDBJ whole genome shotgun (WGS) entry which is preliminary data.</text>
</comment>
<accession>A0A7C8L1I1</accession>
<dbReference type="CDD" id="cd06267">
    <property type="entry name" value="PBP1_LacI_sugar_binding-like"/>
    <property type="match status" value="1"/>
</dbReference>
<dbReference type="OrthoDB" id="9799482at2"/>
<dbReference type="GO" id="GO:0003700">
    <property type="term" value="F:DNA-binding transcription factor activity"/>
    <property type="evidence" value="ECO:0007669"/>
    <property type="project" value="InterPro"/>
</dbReference>
<dbReference type="Pfam" id="PF00392">
    <property type="entry name" value="GntR"/>
    <property type="match status" value="1"/>
</dbReference>
<dbReference type="Proteomes" id="UP000480246">
    <property type="component" value="Unassembled WGS sequence"/>
</dbReference>
<dbReference type="GO" id="GO:0000976">
    <property type="term" value="F:transcription cis-regulatory region binding"/>
    <property type="evidence" value="ECO:0007669"/>
    <property type="project" value="TreeGrafter"/>
</dbReference>
<dbReference type="InterPro" id="IPR028082">
    <property type="entry name" value="Peripla_BP_I"/>
</dbReference>
<keyword evidence="1" id="KW-0678">Repressor</keyword>
<dbReference type="SUPFAM" id="SSF53822">
    <property type="entry name" value="Periplasmic binding protein-like I"/>
    <property type="match status" value="1"/>
</dbReference>
<dbReference type="PANTHER" id="PTHR30146:SF95">
    <property type="entry name" value="RIBOSE OPERON REPRESSOR"/>
    <property type="match status" value="1"/>
</dbReference>
<dbReference type="AlphaFoldDB" id="A0A7C8L1I1"/>
<dbReference type="Pfam" id="PF13377">
    <property type="entry name" value="Peripla_BP_3"/>
    <property type="match status" value="1"/>
</dbReference>
<keyword evidence="3" id="KW-0238">DNA-binding</keyword>
<evidence type="ECO:0000256" key="4">
    <source>
        <dbReference type="ARBA" id="ARBA00023163"/>
    </source>
</evidence>
<dbReference type="RefSeq" id="WP_153406387.1">
    <property type="nucleotide sequence ID" value="NZ_ML762445.1"/>
</dbReference>
<gene>
    <name evidence="6" type="ORF">F9U64_18630</name>
</gene>
<evidence type="ECO:0000256" key="1">
    <source>
        <dbReference type="ARBA" id="ARBA00022491"/>
    </source>
</evidence>
<dbReference type="SUPFAM" id="SSF46785">
    <property type="entry name" value="Winged helix' DNA-binding domain"/>
    <property type="match status" value="1"/>
</dbReference>
<evidence type="ECO:0000256" key="3">
    <source>
        <dbReference type="ARBA" id="ARBA00023125"/>
    </source>
</evidence>
<dbReference type="InterPro" id="IPR000524">
    <property type="entry name" value="Tscrpt_reg_HTH_GntR"/>
</dbReference>
<dbReference type="PRINTS" id="PR00035">
    <property type="entry name" value="HTHGNTR"/>
</dbReference>